<feature type="domain" description="UBC core" evidence="8">
    <location>
        <begin position="13"/>
        <end position="165"/>
    </location>
</feature>
<dbReference type="RefSeq" id="XP_005847327.1">
    <property type="nucleotide sequence ID" value="XM_005847265.1"/>
</dbReference>
<protein>
    <recommendedName>
        <fullName evidence="6">NEDD8 carrier protein</fullName>
    </recommendedName>
</protein>
<dbReference type="EMBL" id="GL433845">
    <property type="protein sequence ID" value="EFN55225.1"/>
    <property type="molecule type" value="Genomic_DNA"/>
</dbReference>
<dbReference type="GeneID" id="17354646"/>
<dbReference type="AlphaFoldDB" id="E1ZG29"/>
<evidence type="ECO:0000256" key="6">
    <source>
        <dbReference type="ARBA" id="ARBA00079113"/>
    </source>
</evidence>
<dbReference type="Pfam" id="PF00179">
    <property type="entry name" value="UQ_con"/>
    <property type="match status" value="1"/>
</dbReference>
<dbReference type="InterPro" id="IPR016135">
    <property type="entry name" value="UBQ-conjugating_enzyme/RWD"/>
</dbReference>
<sequence>MGGSPVSSPRVSSPTGRRKAEEMRLQKDLSELDLPSNVRLSFPRGVEHMCEFEVALTPDEGCYAGGTFVFMFRVPESYPSDPPRVKCLTQVFHPAIDTEGHVDLSFLRDEWRPDMSIKTVIYGLHRLFLLPDTDDALNTAAGSLLHNNRSVFEQAVHDSVLSGATIHGKYYPAAVGERNVQSRNED</sequence>
<dbReference type="Gene3D" id="3.10.110.10">
    <property type="entry name" value="Ubiquitin Conjugating Enzyme"/>
    <property type="match status" value="1"/>
</dbReference>
<dbReference type="SUPFAM" id="SSF54495">
    <property type="entry name" value="UBC-like"/>
    <property type="match status" value="1"/>
</dbReference>
<name>E1ZG29_CHLVA</name>
<evidence type="ECO:0000256" key="1">
    <source>
        <dbReference type="ARBA" id="ARBA00005032"/>
    </source>
</evidence>
<keyword evidence="2" id="KW-0808">Transferase</keyword>
<evidence type="ECO:0000256" key="7">
    <source>
        <dbReference type="SAM" id="MobiDB-lite"/>
    </source>
</evidence>
<reference evidence="9 10" key="1">
    <citation type="journal article" date="2010" name="Plant Cell">
        <title>The Chlorella variabilis NC64A genome reveals adaptation to photosymbiosis, coevolution with viruses, and cryptic sex.</title>
        <authorList>
            <person name="Blanc G."/>
            <person name="Duncan G."/>
            <person name="Agarkova I."/>
            <person name="Borodovsky M."/>
            <person name="Gurnon J."/>
            <person name="Kuo A."/>
            <person name="Lindquist E."/>
            <person name="Lucas S."/>
            <person name="Pangilinan J."/>
            <person name="Polle J."/>
            <person name="Salamov A."/>
            <person name="Terry A."/>
            <person name="Yamada T."/>
            <person name="Dunigan D.D."/>
            <person name="Grigoriev I.V."/>
            <person name="Claverie J.M."/>
            <person name="Van Etten J.L."/>
        </authorList>
    </citation>
    <scope>NUCLEOTIDE SEQUENCE [LARGE SCALE GENOMIC DNA]</scope>
    <source>
        <strain evidence="9 10">NC64A</strain>
    </source>
</reference>
<dbReference type="Proteomes" id="UP000008141">
    <property type="component" value="Unassembled WGS sequence"/>
</dbReference>
<comment type="pathway">
    <text evidence="1">Protein modification; protein neddylation.</text>
</comment>
<dbReference type="SMART" id="SM00212">
    <property type="entry name" value="UBCc"/>
    <property type="match status" value="1"/>
</dbReference>
<evidence type="ECO:0000313" key="9">
    <source>
        <dbReference type="EMBL" id="EFN55225.1"/>
    </source>
</evidence>
<dbReference type="FunFam" id="3.10.110.10:FF:000239">
    <property type="entry name" value="NEDD8-conjugating enzyme Ubc12"/>
    <property type="match status" value="1"/>
</dbReference>
<evidence type="ECO:0000259" key="8">
    <source>
        <dbReference type="PROSITE" id="PS50127"/>
    </source>
</evidence>
<evidence type="ECO:0000313" key="10">
    <source>
        <dbReference type="Proteomes" id="UP000008141"/>
    </source>
</evidence>
<evidence type="ECO:0000256" key="3">
    <source>
        <dbReference type="ARBA" id="ARBA00022741"/>
    </source>
</evidence>
<keyword evidence="10" id="KW-1185">Reference proteome</keyword>
<proteinExistence type="predicted"/>
<dbReference type="InParanoid" id="E1ZG29"/>
<dbReference type="PANTHER" id="PTHR24067">
    <property type="entry name" value="UBIQUITIN-CONJUGATING ENZYME E2"/>
    <property type="match status" value="1"/>
</dbReference>
<dbReference type="GO" id="GO:0016740">
    <property type="term" value="F:transferase activity"/>
    <property type="evidence" value="ECO:0007669"/>
    <property type="project" value="UniProtKB-KW"/>
</dbReference>
<dbReference type="PROSITE" id="PS50127">
    <property type="entry name" value="UBC_2"/>
    <property type="match status" value="1"/>
</dbReference>
<dbReference type="CDD" id="cd23794">
    <property type="entry name" value="UBCc_UBE2F_UBE2M"/>
    <property type="match status" value="1"/>
</dbReference>
<organism evidence="10">
    <name type="scientific">Chlorella variabilis</name>
    <name type="common">Green alga</name>
    <dbReference type="NCBI Taxonomy" id="554065"/>
    <lineage>
        <taxon>Eukaryota</taxon>
        <taxon>Viridiplantae</taxon>
        <taxon>Chlorophyta</taxon>
        <taxon>core chlorophytes</taxon>
        <taxon>Trebouxiophyceae</taxon>
        <taxon>Chlorellales</taxon>
        <taxon>Chlorellaceae</taxon>
        <taxon>Chlorella clade</taxon>
        <taxon>Chlorella</taxon>
    </lineage>
</organism>
<dbReference type="STRING" id="554065.E1ZG29"/>
<dbReference type="KEGG" id="cvr:CHLNCDRAFT_48229"/>
<feature type="compositionally biased region" description="Low complexity" evidence="7">
    <location>
        <begin position="1"/>
        <end position="15"/>
    </location>
</feature>
<dbReference type="OrthoDB" id="10249039at2759"/>
<keyword evidence="4" id="KW-0833">Ubl conjugation pathway</keyword>
<dbReference type="GO" id="GO:0005524">
    <property type="term" value="F:ATP binding"/>
    <property type="evidence" value="ECO:0007669"/>
    <property type="project" value="UniProtKB-KW"/>
</dbReference>
<evidence type="ECO:0000256" key="5">
    <source>
        <dbReference type="ARBA" id="ARBA00022840"/>
    </source>
</evidence>
<keyword evidence="5" id="KW-0067">ATP-binding</keyword>
<dbReference type="eggNOG" id="KOG0420">
    <property type="taxonomic scope" value="Eukaryota"/>
</dbReference>
<feature type="region of interest" description="Disordered" evidence="7">
    <location>
        <begin position="1"/>
        <end position="20"/>
    </location>
</feature>
<keyword evidence="3" id="KW-0547">Nucleotide-binding</keyword>
<evidence type="ECO:0000256" key="2">
    <source>
        <dbReference type="ARBA" id="ARBA00022679"/>
    </source>
</evidence>
<dbReference type="InterPro" id="IPR000608">
    <property type="entry name" value="UBC"/>
</dbReference>
<evidence type="ECO:0000256" key="4">
    <source>
        <dbReference type="ARBA" id="ARBA00022786"/>
    </source>
</evidence>
<dbReference type="InterPro" id="IPR050113">
    <property type="entry name" value="Ub_conjugating_enzyme"/>
</dbReference>
<gene>
    <name evidence="9" type="ORF">CHLNCDRAFT_48229</name>
</gene>
<accession>E1ZG29</accession>